<evidence type="ECO:0000313" key="3">
    <source>
        <dbReference type="Proteomes" id="UP000000305"/>
    </source>
</evidence>
<protein>
    <submittedName>
        <fullName evidence="2">Uncharacterized protein</fullName>
    </submittedName>
</protein>
<sequence>MHNSTTDWNQQPAAHAAVTTLPTTVPSESELEKTTTRGRASKGATKGAAVCLSPRIPSLDPISKCPNPEAMTVTSRRTHQARHSSALVAFVYTWPLGKNLANWLVPATMDEALDRRQKQRIMRKRNQRAHIPTSFKNHIVKSKKYMKIQ</sequence>
<dbReference type="KEGG" id="dpx:DAPPUDRAFT_108427"/>
<evidence type="ECO:0000256" key="1">
    <source>
        <dbReference type="SAM" id="MobiDB-lite"/>
    </source>
</evidence>
<name>E9H060_DAPPU</name>
<organism evidence="2 3">
    <name type="scientific">Daphnia pulex</name>
    <name type="common">Water flea</name>
    <dbReference type="NCBI Taxonomy" id="6669"/>
    <lineage>
        <taxon>Eukaryota</taxon>
        <taxon>Metazoa</taxon>
        <taxon>Ecdysozoa</taxon>
        <taxon>Arthropoda</taxon>
        <taxon>Crustacea</taxon>
        <taxon>Branchiopoda</taxon>
        <taxon>Diplostraca</taxon>
        <taxon>Cladocera</taxon>
        <taxon>Anomopoda</taxon>
        <taxon>Daphniidae</taxon>
        <taxon>Daphnia</taxon>
    </lineage>
</organism>
<dbReference type="AlphaFoldDB" id="E9H060"/>
<dbReference type="HOGENOM" id="CLU_1751537_0_0_1"/>
<proteinExistence type="predicted"/>
<reference evidence="2 3" key="1">
    <citation type="journal article" date="2011" name="Science">
        <title>The ecoresponsive genome of Daphnia pulex.</title>
        <authorList>
            <person name="Colbourne J.K."/>
            <person name="Pfrender M.E."/>
            <person name="Gilbert D."/>
            <person name="Thomas W.K."/>
            <person name="Tucker A."/>
            <person name="Oakley T.H."/>
            <person name="Tokishita S."/>
            <person name="Aerts A."/>
            <person name="Arnold G.J."/>
            <person name="Basu M.K."/>
            <person name="Bauer D.J."/>
            <person name="Caceres C.E."/>
            <person name="Carmel L."/>
            <person name="Casola C."/>
            <person name="Choi J.H."/>
            <person name="Detter J.C."/>
            <person name="Dong Q."/>
            <person name="Dusheyko S."/>
            <person name="Eads B.D."/>
            <person name="Frohlich T."/>
            <person name="Geiler-Samerotte K.A."/>
            <person name="Gerlach D."/>
            <person name="Hatcher P."/>
            <person name="Jogdeo S."/>
            <person name="Krijgsveld J."/>
            <person name="Kriventseva E.V."/>
            <person name="Kultz D."/>
            <person name="Laforsch C."/>
            <person name="Lindquist E."/>
            <person name="Lopez J."/>
            <person name="Manak J.R."/>
            <person name="Muller J."/>
            <person name="Pangilinan J."/>
            <person name="Patwardhan R.P."/>
            <person name="Pitluck S."/>
            <person name="Pritham E.J."/>
            <person name="Rechtsteiner A."/>
            <person name="Rho M."/>
            <person name="Rogozin I.B."/>
            <person name="Sakarya O."/>
            <person name="Salamov A."/>
            <person name="Schaack S."/>
            <person name="Shapiro H."/>
            <person name="Shiga Y."/>
            <person name="Skalitzky C."/>
            <person name="Smith Z."/>
            <person name="Souvorov A."/>
            <person name="Sung W."/>
            <person name="Tang Z."/>
            <person name="Tsuchiya D."/>
            <person name="Tu H."/>
            <person name="Vos H."/>
            <person name="Wang M."/>
            <person name="Wolf Y.I."/>
            <person name="Yamagata H."/>
            <person name="Yamada T."/>
            <person name="Ye Y."/>
            <person name="Shaw J.R."/>
            <person name="Andrews J."/>
            <person name="Crease T.J."/>
            <person name="Tang H."/>
            <person name="Lucas S.M."/>
            <person name="Robertson H.M."/>
            <person name="Bork P."/>
            <person name="Koonin E.V."/>
            <person name="Zdobnov E.M."/>
            <person name="Grigoriev I.V."/>
            <person name="Lynch M."/>
            <person name="Boore J.L."/>
        </authorList>
    </citation>
    <scope>NUCLEOTIDE SEQUENCE [LARGE SCALE GENOMIC DNA]</scope>
</reference>
<dbReference type="Proteomes" id="UP000000305">
    <property type="component" value="Unassembled WGS sequence"/>
</dbReference>
<evidence type="ECO:0000313" key="2">
    <source>
        <dbReference type="EMBL" id="EFX74938.1"/>
    </source>
</evidence>
<dbReference type="EMBL" id="GL732579">
    <property type="protein sequence ID" value="EFX74938.1"/>
    <property type="molecule type" value="Genomic_DNA"/>
</dbReference>
<gene>
    <name evidence="2" type="ORF">DAPPUDRAFT_108427</name>
</gene>
<keyword evidence="3" id="KW-1185">Reference proteome</keyword>
<feature type="region of interest" description="Disordered" evidence="1">
    <location>
        <begin position="1"/>
        <end position="47"/>
    </location>
</feature>
<dbReference type="InParanoid" id="E9H060"/>
<feature type="compositionally biased region" description="Polar residues" evidence="1">
    <location>
        <begin position="1"/>
        <end position="12"/>
    </location>
</feature>
<accession>E9H060</accession>